<dbReference type="InterPro" id="IPR015424">
    <property type="entry name" value="PyrdxlP-dep_Trfase"/>
</dbReference>
<dbReference type="Pfam" id="PF03711">
    <property type="entry name" value="OKR_DC_1_C"/>
    <property type="match status" value="1"/>
</dbReference>
<evidence type="ECO:0000256" key="3">
    <source>
        <dbReference type="ARBA" id="ARBA00022793"/>
    </source>
</evidence>
<dbReference type="InterPro" id="IPR000310">
    <property type="entry name" value="Orn/Lys/Arg_deCO2ase_major_dom"/>
</dbReference>
<dbReference type="GO" id="GO:0016831">
    <property type="term" value="F:carboxy-lyase activity"/>
    <property type="evidence" value="ECO:0007669"/>
    <property type="project" value="UniProtKB-KW"/>
</dbReference>
<evidence type="ECO:0000259" key="7">
    <source>
        <dbReference type="Pfam" id="PF03711"/>
    </source>
</evidence>
<keyword evidence="8" id="KW-0808">Transferase</keyword>
<comment type="caution">
    <text evidence="8">The sequence shown here is derived from an EMBL/GenBank/DDBJ whole genome shotgun (WGS) entry which is preliminary data.</text>
</comment>
<dbReference type="InterPro" id="IPR008286">
    <property type="entry name" value="Prn/Lys/Arg_de-COase_C"/>
</dbReference>
<dbReference type="Pfam" id="PF01276">
    <property type="entry name" value="OKR_DC_1"/>
    <property type="match status" value="1"/>
</dbReference>
<feature type="domain" description="Orn/Lys/Arg decarboxylase C-terminal" evidence="7">
    <location>
        <begin position="365"/>
        <end position="432"/>
    </location>
</feature>
<dbReference type="EMBL" id="JAARRG010000017">
    <property type="protein sequence ID" value="MBC1487373.1"/>
    <property type="molecule type" value="Genomic_DNA"/>
</dbReference>
<keyword evidence="4" id="KW-0663">Pyridoxal phosphate</keyword>
<dbReference type="Gene3D" id="3.40.640.10">
    <property type="entry name" value="Type I PLP-dependent aspartate aminotransferase-like (Major domain)"/>
    <property type="match status" value="1"/>
</dbReference>
<organism evidence="8 9">
    <name type="scientific">Listeria seeligeri</name>
    <dbReference type="NCBI Taxonomy" id="1640"/>
    <lineage>
        <taxon>Bacteria</taxon>
        <taxon>Bacillati</taxon>
        <taxon>Bacillota</taxon>
        <taxon>Bacilli</taxon>
        <taxon>Bacillales</taxon>
        <taxon>Listeriaceae</taxon>
        <taxon>Listeria</taxon>
    </lineage>
</organism>
<evidence type="ECO:0000256" key="2">
    <source>
        <dbReference type="ARBA" id="ARBA00010671"/>
    </source>
</evidence>
<feature type="domain" description="Orn/Lys/Arg decarboxylases family 1 pyridoxal-P attachment site" evidence="6">
    <location>
        <begin position="8"/>
        <end position="276"/>
    </location>
</feature>
<dbReference type="RefSeq" id="WP_185384204.1">
    <property type="nucleotide sequence ID" value="NZ_JAARRG010000017.1"/>
</dbReference>
<dbReference type="GO" id="GO:0008483">
    <property type="term" value="F:transaminase activity"/>
    <property type="evidence" value="ECO:0007669"/>
    <property type="project" value="UniProtKB-KW"/>
</dbReference>
<dbReference type="PANTHER" id="PTHR43277">
    <property type="entry name" value="ARGININE DECARBOXYLASE"/>
    <property type="match status" value="1"/>
</dbReference>
<evidence type="ECO:0000256" key="5">
    <source>
        <dbReference type="ARBA" id="ARBA00023239"/>
    </source>
</evidence>
<evidence type="ECO:0000256" key="1">
    <source>
        <dbReference type="ARBA" id="ARBA00001933"/>
    </source>
</evidence>
<dbReference type="SUPFAM" id="SSF55904">
    <property type="entry name" value="Ornithine decarboxylase C-terminal domain"/>
    <property type="match status" value="1"/>
</dbReference>
<sequence length="459" mass="51420">MKDQSKMPLVEQLDAHARSCPISLHVPGHKGGAIYPDVWQKLLKWDVTEISGMDDLHHAEDVIKEAEELLAQCYGVKKSHFLVNGTTGGSLAVIMTTLRRGEKVLVPKDAHKSILHGIELAGGVPIFLTPETHEEIGVANGVSPELVEETLHKYPDVKLCIFTYPSYYGTIFNLQKCIQIAHDFGAVVFVDEAHGAHFLTSSEFPKSAVELGADIVVQSAHKTLPALTMGSYLHIVHDLPVFDKLAYYLQVFQTSSPSYLIMASLDAARKYVATYSDADVEAFWKMRARWIKWLTKNKFDVILPDDPLKIIVRKAGYTGYELQKIFEKSSYFPELADESQLLLILPLIKKGVDFTPISRIHSPEKKATAKNLYETVATEVTELALTYEEMHQQATGFVALDDATDRISAETISLYPPGIPAVVRGERLTEKHIYDLKKIRNHHYQGGEKLATSYIRVFK</sequence>
<reference evidence="8 9" key="1">
    <citation type="submission" date="2020-03" db="EMBL/GenBank/DDBJ databases">
        <title>Soil Listeria distribution.</title>
        <authorList>
            <person name="Liao J."/>
            <person name="Wiedmann M."/>
        </authorList>
    </citation>
    <scope>NUCLEOTIDE SEQUENCE [LARGE SCALE GENOMIC DNA]</scope>
    <source>
        <strain evidence="8 9">FSL L7-1560</strain>
    </source>
</reference>
<evidence type="ECO:0000259" key="6">
    <source>
        <dbReference type="Pfam" id="PF01276"/>
    </source>
</evidence>
<evidence type="ECO:0000256" key="4">
    <source>
        <dbReference type="ARBA" id="ARBA00022898"/>
    </source>
</evidence>
<dbReference type="PANTHER" id="PTHR43277:SF3">
    <property type="entry name" value="DECARBOXYLASE, PUTATIVE-RELATED"/>
    <property type="match status" value="1"/>
</dbReference>
<dbReference type="AlphaFoldDB" id="A0A7X0X499"/>
<keyword evidence="5" id="KW-0456">Lyase</keyword>
<gene>
    <name evidence="8" type="ORF">HB897_14160</name>
</gene>
<dbReference type="SUPFAM" id="SSF53383">
    <property type="entry name" value="PLP-dependent transferases"/>
    <property type="match status" value="1"/>
</dbReference>
<dbReference type="InterPro" id="IPR036633">
    <property type="entry name" value="Prn/Lys/Arg_de-COase_C_sf"/>
</dbReference>
<evidence type="ECO:0000313" key="8">
    <source>
        <dbReference type="EMBL" id="MBC1487373.1"/>
    </source>
</evidence>
<name>A0A7X0X499_LISSE</name>
<dbReference type="InterPro" id="IPR015421">
    <property type="entry name" value="PyrdxlP-dep_Trfase_major"/>
</dbReference>
<keyword evidence="8" id="KW-0032">Aminotransferase</keyword>
<proteinExistence type="inferred from homology"/>
<dbReference type="Gene3D" id="3.90.100.10">
    <property type="entry name" value="Orn/Lys/Arg decarboxylase, C-terminal domain"/>
    <property type="match status" value="1"/>
</dbReference>
<protein>
    <submittedName>
        <fullName evidence="8">Aminotransferase class I/II-fold pyridoxal phosphate-dependent enzyme</fullName>
    </submittedName>
</protein>
<comment type="cofactor">
    <cofactor evidence="1">
        <name>pyridoxal 5'-phosphate</name>
        <dbReference type="ChEBI" id="CHEBI:597326"/>
    </cofactor>
</comment>
<dbReference type="Proteomes" id="UP000523362">
    <property type="component" value="Unassembled WGS sequence"/>
</dbReference>
<dbReference type="InterPro" id="IPR052357">
    <property type="entry name" value="Orn_Lys_Arg_decarboxylase-I"/>
</dbReference>
<accession>A0A7X0X499</accession>
<evidence type="ECO:0000313" key="9">
    <source>
        <dbReference type="Proteomes" id="UP000523362"/>
    </source>
</evidence>
<comment type="similarity">
    <text evidence="2">Belongs to the Orn/Lys/Arg decarboxylase class-I family.</text>
</comment>
<keyword evidence="3" id="KW-0210">Decarboxylase</keyword>